<protein>
    <submittedName>
        <fullName evidence="1">Uncharacterized protein</fullName>
    </submittedName>
</protein>
<dbReference type="Proteomes" id="UP001213000">
    <property type="component" value="Unassembled WGS sequence"/>
</dbReference>
<sequence length="110" mass="12294">MAPTLIRADRHIHNLPNLPAARTSSYPHSPSPTLQFLIPSVFSIIPFAHGDGDPPAARHARGITPAAPLLYFKYSSIPSLQAQECRSSDSHIQLFENLYQNVHRDSRFLH</sequence>
<comment type="caution">
    <text evidence="1">The sequence shown here is derived from an EMBL/GenBank/DDBJ whole genome shotgun (WGS) entry which is preliminary data.</text>
</comment>
<accession>A0AAD5W2K9</accession>
<organism evidence="1 2">
    <name type="scientific">Leucocoprinus birnbaumii</name>
    <dbReference type="NCBI Taxonomy" id="56174"/>
    <lineage>
        <taxon>Eukaryota</taxon>
        <taxon>Fungi</taxon>
        <taxon>Dikarya</taxon>
        <taxon>Basidiomycota</taxon>
        <taxon>Agaricomycotina</taxon>
        <taxon>Agaricomycetes</taxon>
        <taxon>Agaricomycetidae</taxon>
        <taxon>Agaricales</taxon>
        <taxon>Agaricineae</taxon>
        <taxon>Agaricaceae</taxon>
        <taxon>Leucocoprinus</taxon>
    </lineage>
</organism>
<name>A0AAD5W2K9_9AGAR</name>
<dbReference type="AlphaFoldDB" id="A0AAD5W2K9"/>
<gene>
    <name evidence="1" type="ORF">NP233_g1409</name>
</gene>
<keyword evidence="2" id="KW-1185">Reference proteome</keyword>
<evidence type="ECO:0000313" key="1">
    <source>
        <dbReference type="EMBL" id="KAJ3574939.1"/>
    </source>
</evidence>
<proteinExistence type="predicted"/>
<reference evidence="1" key="1">
    <citation type="submission" date="2022-07" db="EMBL/GenBank/DDBJ databases">
        <title>Genome Sequence of Leucocoprinus birnbaumii.</title>
        <authorList>
            <person name="Buettner E."/>
        </authorList>
    </citation>
    <scope>NUCLEOTIDE SEQUENCE</scope>
    <source>
        <strain evidence="1">VT141</strain>
    </source>
</reference>
<dbReference type="EMBL" id="JANIEX010000052">
    <property type="protein sequence ID" value="KAJ3574939.1"/>
    <property type="molecule type" value="Genomic_DNA"/>
</dbReference>
<evidence type="ECO:0000313" key="2">
    <source>
        <dbReference type="Proteomes" id="UP001213000"/>
    </source>
</evidence>